<accession>A0ABU0IXM6</accession>
<dbReference type="InterPro" id="IPR023546">
    <property type="entry name" value="MGMT"/>
</dbReference>
<evidence type="ECO:0000256" key="7">
    <source>
        <dbReference type="ARBA" id="ARBA00049348"/>
    </source>
</evidence>
<keyword evidence="3 8" id="KW-0489">Methyltransferase</keyword>
<comment type="catalytic activity">
    <reaction evidence="7 8">
        <text>a 6-O-methyl-2'-deoxyguanosine in DNA + L-cysteinyl-[protein] = S-methyl-L-cysteinyl-[protein] + a 2'-deoxyguanosine in DNA</text>
        <dbReference type="Rhea" id="RHEA:24000"/>
        <dbReference type="Rhea" id="RHEA-COMP:10131"/>
        <dbReference type="Rhea" id="RHEA-COMP:10132"/>
        <dbReference type="Rhea" id="RHEA-COMP:11367"/>
        <dbReference type="Rhea" id="RHEA-COMP:11368"/>
        <dbReference type="ChEBI" id="CHEBI:29950"/>
        <dbReference type="ChEBI" id="CHEBI:82612"/>
        <dbReference type="ChEBI" id="CHEBI:85445"/>
        <dbReference type="ChEBI" id="CHEBI:85448"/>
        <dbReference type="EC" id="2.1.1.63"/>
    </reaction>
</comment>
<dbReference type="PANTHER" id="PTHR10815">
    <property type="entry name" value="METHYLATED-DNA--PROTEIN-CYSTEINE METHYLTRANSFERASE"/>
    <property type="match status" value="1"/>
</dbReference>
<proteinExistence type="inferred from homology"/>
<dbReference type="GO" id="GO:0032259">
    <property type="term" value="P:methylation"/>
    <property type="evidence" value="ECO:0007669"/>
    <property type="project" value="UniProtKB-KW"/>
</dbReference>
<keyword evidence="4 8" id="KW-0808">Transferase</keyword>
<dbReference type="InterPro" id="IPR014048">
    <property type="entry name" value="MethylDNA_cys_MeTrfase_DNA-bd"/>
</dbReference>
<name>A0ABU0IXM6_9CAUL</name>
<gene>
    <name evidence="11" type="ORF">QO010_004562</name>
</gene>
<comment type="caution">
    <text evidence="11">The sequence shown here is derived from an EMBL/GenBank/DDBJ whole genome shotgun (WGS) entry which is preliminary data.</text>
</comment>
<dbReference type="NCBIfam" id="TIGR00589">
    <property type="entry name" value="ogt"/>
    <property type="match status" value="1"/>
</dbReference>
<keyword evidence="2 8" id="KW-0963">Cytoplasm</keyword>
<organism evidence="11 12">
    <name type="scientific">Caulobacter ginsengisoli</name>
    <dbReference type="NCBI Taxonomy" id="400775"/>
    <lineage>
        <taxon>Bacteria</taxon>
        <taxon>Pseudomonadati</taxon>
        <taxon>Pseudomonadota</taxon>
        <taxon>Alphaproteobacteria</taxon>
        <taxon>Caulobacterales</taxon>
        <taxon>Caulobacteraceae</taxon>
        <taxon>Caulobacter</taxon>
    </lineage>
</organism>
<evidence type="ECO:0000313" key="12">
    <source>
        <dbReference type="Proteomes" id="UP001228905"/>
    </source>
</evidence>
<dbReference type="PANTHER" id="PTHR10815:SF5">
    <property type="entry name" value="METHYLATED-DNA--PROTEIN-CYSTEINE METHYLTRANSFERASE"/>
    <property type="match status" value="1"/>
</dbReference>
<dbReference type="Pfam" id="PF01035">
    <property type="entry name" value="DNA_binding_1"/>
    <property type="match status" value="1"/>
</dbReference>
<evidence type="ECO:0000313" key="11">
    <source>
        <dbReference type="EMBL" id="MDQ0466766.1"/>
    </source>
</evidence>
<keyword evidence="6 8" id="KW-0234">DNA repair</keyword>
<dbReference type="CDD" id="cd06445">
    <property type="entry name" value="ATase"/>
    <property type="match status" value="1"/>
</dbReference>
<dbReference type="PROSITE" id="PS00374">
    <property type="entry name" value="MGMT"/>
    <property type="match status" value="1"/>
</dbReference>
<protein>
    <recommendedName>
        <fullName evidence="8">Methylated-DNA--protein-cysteine methyltransferase</fullName>
        <ecNumber evidence="8">2.1.1.63</ecNumber>
    </recommendedName>
    <alternativeName>
        <fullName evidence="8">6-O-methylguanine-DNA methyltransferase</fullName>
        <shortName evidence="8">MGMT</shortName>
    </alternativeName>
    <alternativeName>
        <fullName evidence="8">O-6-methylguanine-DNA-alkyltransferase</fullName>
    </alternativeName>
</protein>
<evidence type="ECO:0000259" key="9">
    <source>
        <dbReference type="Pfam" id="PF01035"/>
    </source>
</evidence>
<dbReference type="InterPro" id="IPR036217">
    <property type="entry name" value="MethylDNA_cys_MeTrfase_DNAb"/>
</dbReference>
<feature type="domain" description="Methylated-DNA-[protein]-cysteine S-methyltransferase DNA binding" evidence="9">
    <location>
        <begin position="84"/>
        <end position="164"/>
    </location>
</feature>
<feature type="domain" description="Methylguanine DNA methyltransferase ribonuclease-like" evidence="10">
    <location>
        <begin position="11"/>
        <end position="79"/>
    </location>
</feature>
<dbReference type="Pfam" id="PF02870">
    <property type="entry name" value="Methyltransf_1N"/>
    <property type="match status" value="1"/>
</dbReference>
<evidence type="ECO:0000256" key="3">
    <source>
        <dbReference type="ARBA" id="ARBA00022603"/>
    </source>
</evidence>
<dbReference type="RefSeq" id="WP_307352907.1">
    <property type="nucleotide sequence ID" value="NZ_JAUSVS010000014.1"/>
</dbReference>
<reference evidence="11 12" key="1">
    <citation type="submission" date="2023-07" db="EMBL/GenBank/DDBJ databases">
        <title>Genomic Encyclopedia of Type Strains, Phase IV (KMG-IV): sequencing the most valuable type-strain genomes for metagenomic binning, comparative biology and taxonomic classification.</title>
        <authorList>
            <person name="Goeker M."/>
        </authorList>
    </citation>
    <scope>NUCLEOTIDE SEQUENCE [LARGE SCALE GENOMIC DNA]</scope>
    <source>
        <strain evidence="11 12">DSM 18695</strain>
    </source>
</reference>
<comment type="similarity">
    <text evidence="8">Belongs to the MGMT family.</text>
</comment>
<dbReference type="InterPro" id="IPR036388">
    <property type="entry name" value="WH-like_DNA-bd_sf"/>
</dbReference>
<dbReference type="EMBL" id="JAUSVS010000014">
    <property type="protein sequence ID" value="MDQ0466766.1"/>
    <property type="molecule type" value="Genomic_DNA"/>
</dbReference>
<evidence type="ECO:0000256" key="2">
    <source>
        <dbReference type="ARBA" id="ARBA00022490"/>
    </source>
</evidence>
<comment type="subcellular location">
    <subcellularLocation>
        <location evidence="8">Cytoplasm</location>
    </subcellularLocation>
</comment>
<dbReference type="Gene3D" id="1.10.10.10">
    <property type="entry name" value="Winged helix-like DNA-binding domain superfamily/Winged helix DNA-binding domain"/>
    <property type="match status" value="1"/>
</dbReference>
<evidence type="ECO:0000256" key="6">
    <source>
        <dbReference type="ARBA" id="ARBA00023204"/>
    </source>
</evidence>
<dbReference type="InterPro" id="IPR008332">
    <property type="entry name" value="MethylG_MeTrfase_N"/>
</dbReference>
<evidence type="ECO:0000256" key="1">
    <source>
        <dbReference type="ARBA" id="ARBA00001286"/>
    </source>
</evidence>
<evidence type="ECO:0000259" key="10">
    <source>
        <dbReference type="Pfam" id="PF02870"/>
    </source>
</evidence>
<dbReference type="Proteomes" id="UP001228905">
    <property type="component" value="Unassembled WGS sequence"/>
</dbReference>
<dbReference type="InterPro" id="IPR001497">
    <property type="entry name" value="MethylDNA_cys_MeTrfase_AS"/>
</dbReference>
<evidence type="ECO:0000256" key="5">
    <source>
        <dbReference type="ARBA" id="ARBA00022763"/>
    </source>
</evidence>
<dbReference type="HAMAP" id="MF_00772">
    <property type="entry name" value="OGT"/>
    <property type="match status" value="1"/>
</dbReference>
<dbReference type="InterPro" id="IPR036631">
    <property type="entry name" value="MGMT_N_sf"/>
</dbReference>
<evidence type="ECO:0000256" key="8">
    <source>
        <dbReference type="HAMAP-Rule" id="MF_00772"/>
    </source>
</evidence>
<dbReference type="EC" id="2.1.1.63" evidence="8"/>
<dbReference type="SUPFAM" id="SSF46767">
    <property type="entry name" value="Methylated DNA-protein cysteine methyltransferase, C-terminal domain"/>
    <property type="match status" value="1"/>
</dbReference>
<comment type="function">
    <text evidence="8">Involved in the cellular defense against the biological effects of O6-methylguanine (O6-MeG) and O4-methylthymine (O4-MeT) in DNA. Repairs the methylated nucleobase in DNA by stoichiometrically transferring the methyl group to a cysteine residue in the enzyme. This is a suicide reaction: the enzyme is irreversibly inactivated.</text>
</comment>
<feature type="active site" description="Nucleophile; methyl group acceptor" evidence="8">
    <location>
        <position position="135"/>
    </location>
</feature>
<keyword evidence="5 8" id="KW-0227">DNA damage</keyword>
<evidence type="ECO:0000256" key="4">
    <source>
        <dbReference type="ARBA" id="ARBA00022679"/>
    </source>
</evidence>
<sequence>MKAIPLLRERFATPVGEFLLITDEAGALRAANWSDREYRMAPALKGATLDDRSSPSPGRLALEAYFAGDLTAIDSLAVDTGGTPFQQEVWTRLRTIPVGATFTYRRLAQSIGRPSAIRAAGLANATNPVSVVVPCHRVIGSDGSLTGYGGGLERKAWLLNHEGVGV</sequence>
<keyword evidence="12" id="KW-1185">Reference proteome</keyword>
<dbReference type="GO" id="GO:0003908">
    <property type="term" value="F:methylated-DNA-[protein]-cysteine S-methyltransferase activity"/>
    <property type="evidence" value="ECO:0007669"/>
    <property type="project" value="UniProtKB-EC"/>
</dbReference>
<dbReference type="SUPFAM" id="SSF53155">
    <property type="entry name" value="Methylated DNA-protein cysteine methyltransferase domain"/>
    <property type="match status" value="1"/>
</dbReference>
<comment type="catalytic activity">
    <reaction evidence="1 8">
        <text>a 4-O-methyl-thymidine in DNA + L-cysteinyl-[protein] = a thymidine in DNA + S-methyl-L-cysteinyl-[protein]</text>
        <dbReference type="Rhea" id="RHEA:53428"/>
        <dbReference type="Rhea" id="RHEA-COMP:10131"/>
        <dbReference type="Rhea" id="RHEA-COMP:10132"/>
        <dbReference type="Rhea" id="RHEA-COMP:13555"/>
        <dbReference type="Rhea" id="RHEA-COMP:13556"/>
        <dbReference type="ChEBI" id="CHEBI:29950"/>
        <dbReference type="ChEBI" id="CHEBI:82612"/>
        <dbReference type="ChEBI" id="CHEBI:137386"/>
        <dbReference type="ChEBI" id="CHEBI:137387"/>
        <dbReference type="EC" id="2.1.1.63"/>
    </reaction>
</comment>
<comment type="miscellaneous">
    <text evidence="8">This enzyme catalyzes only one turnover and therefore is not strictly catalytic. According to one definition, an enzyme is a biocatalyst that acts repeatedly and over many reaction cycles.</text>
</comment>